<evidence type="ECO:0000256" key="7">
    <source>
        <dbReference type="SAM" id="Phobius"/>
    </source>
</evidence>
<dbReference type="PANTHER" id="PTHR22811">
    <property type="entry name" value="TRANSMEMBRANE EMP24 DOMAIN-CONTAINING PROTEIN"/>
    <property type="match status" value="1"/>
</dbReference>
<evidence type="ECO:0000313" key="10">
    <source>
        <dbReference type="EMBL" id="CAH2355851.1"/>
    </source>
</evidence>
<dbReference type="AlphaFoldDB" id="A0A9P0QVI2"/>
<keyword evidence="4 8" id="KW-0732">Signal</keyword>
<dbReference type="InterPro" id="IPR015720">
    <property type="entry name" value="Emp24-like"/>
</dbReference>
<dbReference type="SMART" id="SM01190">
    <property type="entry name" value="EMP24_GP25L"/>
    <property type="match status" value="1"/>
</dbReference>
<comment type="subcellular location">
    <subcellularLocation>
        <location evidence="1">Membrane</location>
        <topology evidence="1">Single-pass type I membrane protein</topology>
    </subcellularLocation>
</comment>
<dbReference type="Proteomes" id="UP000837801">
    <property type="component" value="Unassembled WGS sequence"/>
</dbReference>
<organism evidence="10 11">
    <name type="scientific">[Candida] railenensis</name>
    <dbReference type="NCBI Taxonomy" id="45579"/>
    <lineage>
        <taxon>Eukaryota</taxon>
        <taxon>Fungi</taxon>
        <taxon>Dikarya</taxon>
        <taxon>Ascomycota</taxon>
        <taxon>Saccharomycotina</taxon>
        <taxon>Pichiomycetes</taxon>
        <taxon>Debaryomycetaceae</taxon>
        <taxon>Kurtzmaniella</taxon>
    </lineage>
</organism>
<dbReference type="OrthoDB" id="759142at2759"/>
<protein>
    <submittedName>
        <fullName evidence="10">Endoplasmic reticulum vesicle protein 25</fullName>
    </submittedName>
</protein>
<name>A0A9P0QVI2_9ASCO</name>
<feature type="transmembrane region" description="Helical" evidence="7">
    <location>
        <begin position="181"/>
        <end position="201"/>
    </location>
</feature>
<evidence type="ECO:0000256" key="2">
    <source>
        <dbReference type="ARBA" id="ARBA00007104"/>
    </source>
</evidence>
<evidence type="ECO:0000256" key="8">
    <source>
        <dbReference type="SAM" id="SignalP"/>
    </source>
</evidence>
<dbReference type="Pfam" id="PF01105">
    <property type="entry name" value="EMP24_GP25L"/>
    <property type="match status" value="1"/>
</dbReference>
<dbReference type="InterPro" id="IPR009038">
    <property type="entry name" value="GOLD_dom"/>
</dbReference>
<keyword evidence="6 7" id="KW-0472">Membrane</keyword>
<dbReference type="GO" id="GO:0016020">
    <property type="term" value="C:membrane"/>
    <property type="evidence" value="ECO:0007669"/>
    <property type="project" value="UniProtKB-SubCell"/>
</dbReference>
<accession>A0A9P0QVI2</accession>
<evidence type="ECO:0000256" key="3">
    <source>
        <dbReference type="ARBA" id="ARBA00022692"/>
    </source>
</evidence>
<keyword evidence="5 7" id="KW-1133">Transmembrane helix</keyword>
<comment type="similarity">
    <text evidence="2">Belongs to the EMP24/GP25L family.</text>
</comment>
<feature type="chain" id="PRO_5040177825" evidence="8">
    <location>
        <begin position="17"/>
        <end position="211"/>
    </location>
</feature>
<evidence type="ECO:0000256" key="5">
    <source>
        <dbReference type="ARBA" id="ARBA00022989"/>
    </source>
</evidence>
<evidence type="ECO:0000259" key="9">
    <source>
        <dbReference type="SMART" id="SM01190"/>
    </source>
</evidence>
<feature type="domain" description="GOLD" evidence="9">
    <location>
        <begin position="16"/>
        <end position="206"/>
    </location>
</feature>
<comment type="caution">
    <text evidence="10">The sequence shown here is derived from an EMBL/GenBank/DDBJ whole genome shotgun (WGS) entry which is preliminary data.</text>
</comment>
<keyword evidence="3 7" id="KW-0812">Transmembrane</keyword>
<evidence type="ECO:0000256" key="6">
    <source>
        <dbReference type="ARBA" id="ARBA00023136"/>
    </source>
</evidence>
<gene>
    <name evidence="10" type="ORF">CLIB1423_36S00298</name>
</gene>
<dbReference type="EMBL" id="CAKXYY010000036">
    <property type="protein sequence ID" value="CAH2355851.1"/>
    <property type="molecule type" value="Genomic_DNA"/>
</dbReference>
<reference evidence="10" key="1">
    <citation type="submission" date="2022-03" db="EMBL/GenBank/DDBJ databases">
        <authorList>
            <person name="Legras J.-L."/>
            <person name="Devillers H."/>
            <person name="Grondin C."/>
        </authorList>
    </citation>
    <scope>NUCLEOTIDE SEQUENCE</scope>
    <source>
        <strain evidence="10">CLIB 1423</strain>
    </source>
</reference>
<evidence type="ECO:0000256" key="4">
    <source>
        <dbReference type="ARBA" id="ARBA00022729"/>
    </source>
</evidence>
<proteinExistence type="inferred from homology"/>
<keyword evidence="11" id="KW-1185">Reference proteome</keyword>
<evidence type="ECO:0000313" key="11">
    <source>
        <dbReference type="Proteomes" id="UP000837801"/>
    </source>
</evidence>
<sequence length="211" mass="24122">MKLIFAFLSLFCIVAGLHLEIPAESNPKPVCIRDFIQDQQLVVVSIASSGRIGDGQVLNFYIVDSLGNEYRRKNDIAGKNRVAFTSLHNAAVDICFTNTANKKFNNRGGNSYREIELDIESGAAARDWNALEASEKLKPSEVELRRIYEMSLEITQELQYLKGREERMRDTNESTNARVKWFSMIVIFALIGLGVWQISYLRHYFKVKHII</sequence>
<feature type="signal peptide" evidence="8">
    <location>
        <begin position="1"/>
        <end position="16"/>
    </location>
</feature>
<evidence type="ECO:0000256" key="1">
    <source>
        <dbReference type="ARBA" id="ARBA00004479"/>
    </source>
</evidence>